<protein>
    <recommendedName>
        <fullName evidence="4">HMG box domain-containing protein</fullName>
    </recommendedName>
</protein>
<keyword evidence="1 2" id="KW-0238">DNA-binding</keyword>
<dbReference type="CDD" id="cd00084">
    <property type="entry name" value="HMG-box_SF"/>
    <property type="match status" value="1"/>
</dbReference>
<dbReference type="SMART" id="SM00398">
    <property type="entry name" value="HMG"/>
    <property type="match status" value="1"/>
</dbReference>
<dbReference type="PROSITE" id="PS50118">
    <property type="entry name" value="HMG_BOX_2"/>
    <property type="match status" value="1"/>
</dbReference>
<keyword evidence="2" id="KW-0539">Nucleus</keyword>
<dbReference type="PANTHER" id="PTHR48112:SF22">
    <property type="entry name" value="MITOCHONDRIAL TRANSCRIPTION FACTOR A, ISOFORM B"/>
    <property type="match status" value="1"/>
</dbReference>
<dbReference type="GO" id="GO:0005634">
    <property type="term" value="C:nucleus"/>
    <property type="evidence" value="ECO:0007669"/>
    <property type="project" value="UniProtKB-UniRule"/>
</dbReference>
<dbReference type="GO" id="GO:0003677">
    <property type="term" value="F:DNA binding"/>
    <property type="evidence" value="ECO:0007669"/>
    <property type="project" value="UniProtKB-UniRule"/>
</dbReference>
<dbReference type="PANTHER" id="PTHR48112">
    <property type="entry name" value="HIGH MOBILITY GROUP PROTEIN DSP1"/>
    <property type="match status" value="1"/>
</dbReference>
<dbReference type="InterPro" id="IPR036910">
    <property type="entry name" value="HMG_box_dom_sf"/>
</dbReference>
<sequence length="371" mass="40754">MVSEHKRTTVAAASLSGALPMLSSEKGISGQAFVQPIYESAGQFGLRTSEVVPSVCSPAALGELFGFKPTISKSGTKAAPVDKEEPKKTRPVRTRVASRKRRAELANSYSARKEAKKAVKPPSKKRASTTKRRSKASSNNQRTKKPKRPKTAYNFFQLAIRDELWREITSRKKGPKDRVALNEKVARVIGKRWKALTPSKRSQYQTLADHDKKRYARENSAYIAALRVSYDDNTEKSPQPADPEPEENENADASDNSDEVKSSSSTPTVESGSPNNEEQDGSCTTESENNLRLSFSVGRPSGFPDTVENSLGFSNLLASPALTAQTANLFSDIKLPPTGFDADCEAECEAGMHREGLDIEDVHDVLELWDF</sequence>
<evidence type="ECO:0000259" key="4">
    <source>
        <dbReference type="PROSITE" id="PS50118"/>
    </source>
</evidence>
<feature type="compositionally biased region" description="Basic residues" evidence="3">
    <location>
        <begin position="118"/>
        <end position="135"/>
    </location>
</feature>
<feature type="DNA-binding region" description="HMG box" evidence="2">
    <location>
        <begin position="146"/>
        <end position="223"/>
    </location>
</feature>
<dbReference type="AlphaFoldDB" id="A0A7S3YFL0"/>
<organism evidence="5">
    <name type="scientific">Lotharella globosa</name>
    <dbReference type="NCBI Taxonomy" id="91324"/>
    <lineage>
        <taxon>Eukaryota</taxon>
        <taxon>Sar</taxon>
        <taxon>Rhizaria</taxon>
        <taxon>Cercozoa</taxon>
        <taxon>Chlorarachniophyceae</taxon>
        <taxon>Lotharella</taxon>
    </lineage>
</organism>
<name>A0A7S3YFL0_9EUKA</name>
<gene>
    <name evidence="5" type="ORF">LGLO00237_LOCUS4126</name>
</gene>
<evidence type="ECO:0000256" key="1">
    <source>
        <dbReference type="ARBA" id="ARBA00023125"/>
    </source>
</evidence>
<feature type="domain" description="HMG box" evidence="4">
    <location>
        <begin position="146"/>
        <end position="223"/>
    </location>
</feature>
<feature type="region of interest" description="Disordered" evidence="3">
    <location>
        <begin position="72"/>
        <end position="153"/>
    </location>
</feature>
<evidence type="ECO:0000256" key="2">
    <source>
        <dbReference type="PROSITE-ProRule" id="PRU00267"/>
    </source>
</evidence>
<evidence type="ECO:0000313" key="5">
    <source>
        <dbReference type="EMBL" id="CAE0650204.1"/>
    </source>
</evidence>
<proteinExistence type="predicted"/>
<reference evidence="5" key="1">
    <citation type="submission" date="2021-01" db="EMBL/GenBank/DDBJ databases">
        <authorList>
            <person name="Corre E."/>
            <person name="Pelletier E."/>
            <person name="Niang G."/>
            <person name="Scheremetjew M."/>
            <person name="Finn R."/>
            <person name="Kale V."/>
            <person name="Holt S."/>
            <person name="Cochrane G."/>
            <person name="Meng A."/>
            <person name="Brown T."/>
            <person name="Cohen L."/>
        </authorList>
    </citation>
    <scope>NUCLEOTIDE SEQUENCE</scope>
    <source>
        <strain evidence="5">CCCM811</strain>
    </source>
</reference>
<dbReference type="EMBL" id="HBIV01005726">
    <property type="protein sequence ID" value="CAE0650204.1"/>
    <property type="molecule type" value="Transcribed_RNA"/>
</dbReference>
<accession>A0A7S3YFL0</accession>
<evidence type="ECO:0000256" key="3">
    <source>
        <dbReference type="SAM" id="MobiDB-lite"/>
    </source>
</evidence>
<feature type="region of interest" description="Disordered" evidence="3">
    <location>
        <begin position="190"/>
        <end position="211"/>
    </location>
</feature>
<dbReference type="SUPFAM" id="SSF47095">
    <property type="entry name" value="HMG-box"/>
    <property type="match status" value="1"/>
</dbReference>
<feature type="compositionally biased region" description="Basic residues" evidence="3">
    <location>
        <begin position="89"/>
        <end position="102"/>
    </location>
</feature>
<feature type="region of interest" description="Disordered" evidence="3">
    <location>
        <begin position="229"/>
        <end position="287"/>
    </location>
</feature>
<feature type="compositionally biased region" description="Low complexity" evidence="3">
    <location>
        <begin position="262"/>
        <end position="274"/>
    </location>
</feature>
<dbReference type="InterPro" id="IPR009071">
    <property type="entry name" value="HMG_box_dom"/>
</dbReference>
<dbReference type="InterPro" id="IPR050342">
    <property type="entry name" value="HMGB"/>
</dbReference>
<dbReference type="Pfam" id="PF09011">
    <property type="entry name" value="HMG_box_2"/>
    <property type="match status" value="1"/>
</dbReference>
<dbReference type="Gene3D" id="1.10.30.10">
    <property type="entry name" value="High mobility group box domain"/>
    <property type="match status" value="1"/>
</dbReference>
<feature type="compositionally biased region" description="Acidic residues" evidence="3">
    <location>
        <begin position="243"/>
        <end position="257"/>
    </location>
</feature>